<dbReference type="GeneID" id="37039620"/>
<keyword evidence="2" id="KW-1185">Reference proteome</keyword>
<gene>
    <name evidence="1" type="ORF">IE81DRAFT_92816</name>
</gene>
<sequence length="125" mass="14158">MSKSMLTNVVVVASVGPLARAWKDLFRPCMCPFLGQIRVQPPRYRSQHPCLPPAGELVLRSVLICDETPAHRLSSLILSSRLRKWRVCWVAMVCPLSSITHARCHSRFVEACNRQVSQQSSCRKQ</sequence>
<dbReference type="InParanoid" id="A0A316W0I1"/>
<reference evidence="1 2" key="1">
    <citation type="journal article" date="2018" name="Mol. Biol. Evol.">
        <title>Broad Genomic Sampling Reveals a Smut Pathogenic Ancestry of the Fungal Clade Ustilaginomycotina.</title>
        <authorList>
            <person name="Kijpornyongpan T."/>
            <person name="Mondo S.J."/>
            <person name="Barry K."/>
            <person name="Sandor L."/>
            <person name="Lee J."/>
            <person name="Lipzen A."/>
            <person name="Pangilinan J."/>
            <person name="LaButti K."/>
            <person name="Hainaut M."/>
            <person name="Henrissat B."/>
            <person name="Grigoriev I.V."/>
            <person name="Spatafora J.W."/>
            <person name="Aime M.C."/>
        </authorList>
    </citation>
    <scope>NUCLEOTIDE SEQUENCE [LARGE SCALE GENOMIC DNA]</scope>
    <source>
        <strain evidence="1 2">MCA 4658</strain>
    </source>
</reference>
<dbReference type="Proteomes" id="UP000245783">
    <property type="component" value="Unassembled WGS sequence"/>
</dbReference>
<proteinExistence type="predicted"/>
<dbReference type="AlphaFoldDB" id="A0A316W0I1"/>
<evidence type="ECO:0000313" key="1">
    <source>
        <dbReference type="EMBL" id="PWN43242.1"/>
    </source>
</evidence>
<organism evidence="1 2">
    <name type="scientific">Ceraceosorus guamensis</name>
    <dbReference type="NCBI Taxonomy" id="1522189"/>
    <lineage>
        <taxon>Eukaryota</taxon>
        <taxon>Fungi</taxon>
        <taxon>Dikarya</taxon>
        <taxon>Basidiomycota</taxon>
        <taxon>Ustilaginomycotina</taxon>
        <taxon>Exobasidiomycetes</taxon>
        <taxon>Ceraceosorales</taxon>
        <taxon>Ceraceosoraceae</taxon>
        <taxon>Ceraceosorus</taxon>
    </lineage>
</organism>
<name>A0A316W0I1_9BASI</name>
<dbReference type="RefSeq" id="XP_025370402.1">
    <property type="nucleotide sequence ID" value="XM_025517750.1"/>
</dbReference>
<evidence type="ECO:0000313" key="2">
    <source>
        <dbReference type="Proteomes" id="UP000245783"/>
    </source>
</evidence>
<accession>A0A316W0I1</accession>
<dbReference type="EMBL" id="KZ819371">
    <property type="protein sequence ID" value="PWN43242.1"/>
    <property type="molecule type" value="Genomic_DNA"/>
</dbReference>
<protein>
    <submittedName>
        <fullName evidence="1">Uncharacterized protein</fullName>
    </submittedName>
</protein>